<proteinExistence type="predicted"/>
<protein>
    <recommendedName>
        <fullName evidence="1">HTH merR-type domain-containing protein</fullName>
    </recommendedName>
</protein>
<gene>
    <name evidence="2" type="ORF">SCAL_001285</name>
</gene>
<dbReference type="SMART" id="SM00422">
    <property type="entry name" value="HTH_MERR"/>
    <property type="match status" value="1"/>
</dbReference>
<sequence length="113" mass="13388">MMRVQKKGDLTLSPLYIELMKEGLLSIDDLAEICSLHPDLILRFREIGLITPAVELFDKPYFSNDTIMRLKKIYRLRRDLGVNLIGIEIILNLLDEMEDLRREIRYLRSRVRI</sequence>
<organism evidence="2 3">
    <name type="scientific">Candidatus Syntropharchaeum caldarium</name>
    <dbReference type="NCBI Taxonomy" id="1838285"/>
    <lineage>
        <taxon>Archaea</taxon>
        <taxon>Methanobacteriati</taxon>
        <taxon>Methanobacteriota</taxon>
        <taxon>Stenosarchaea group</taxon>
        <taxon>Methanomicrobia</taxon>
        <taxon>Methanosarcinales</taxon>
        <taxon>ANME-2 cluster</taxon>
        <taxon>Candidatus Syntropharchaeum</taxon>
    </lineage>
</organism>
<dbReference type="Proteomes" id="UP000186940">
    <property type="component" value="Unassembled WGS sequence"/>
</dbReference>
<feature type="domain" description="HTH merR-type" evidence="1">
    <location>
        <begin position="25"/>
        <end position="94"/>
    </location>
</feature>
<dbReference type="Pfam" id="PF13591">
    <property type="entry name" value="MerR_2"/>
    <property type="match status" value="1"/>
</dbReference>
<reference evidence="2" key="1">
    <citation type="submission" date="2016-05" db="EMBL/GenBank/DDBJ databases">
        <title>Microbial consortia oxidize butane by reversing methanogenesis.</title>
        <authorList>
            <person name="Laso-Perez R."/>
            <person name="Richter M."/>
            <person name="Wegener G."/>
            <person name="Musat F."/>
        </authorList>
    </citation>
    <scope>NUCLEOTIDE SEQUENCE [LARGE SCALE GENOMIC DNA]</scope>
    <source>
        <strain evidence="2">BOX2</strain>
    </source>
</reference>
<dbReference type="InterPro" id="IPR000551">
    <property type="entry name" value="MerR-type_HTH_dom"/>
</dbReference>
<dbReference type="AlphaFoldDB" id="A0A1F2P7N3"/>
<dbReference type="InterPro" id="IPR009061">
    <property type="entry name" value="DNA-bd_dom_put_sf"/>
</dbReference>
<dbReference type="GO" id="GO:0006355">
    <property type="term" value="P:regulation of DNA-templated transcription"/>
    <property type="evidence" value="ECO:0007669"/>
    <property type="project" value="InterPro"/>
</dbReference>
<keyword evidence="3" id="KW-1185">Reference proteome</keyword>
<comment type="caution">
    <text evidence="2">The sequence shown here is derived from an EMBL/GenBank/DDBJ whole genome shotgun (WGS) entry which is preliminary data.</text>
</comment>
<evidence type="ECO:0000259" key="1">
    <source>
        <dbReference type="SMART" id="SM00422"/>
    </source>
</evidence>
<dbReference type="EMBL" id="LYOS01000004">
    <property type="protein sequence ID" value="OFV67367.1"/>
    <property type="molecule type" value="Genomic_DNA"/>
</dbReference>
<accession>A0A1F2P7N3</accession>
<dbReference type="GO" id="GO:0003677">
    <property type="term" value="F:DNA binding"/>
    <property type="evidence" value="ECO:0007669"/>
    <property type="project" value="InterPro"/>
</dbReference>
<evidence type="ECO:0000313" key="2">
    <source>
        <dbReference type="EMBL" id="OFV67367.1"/>
    </source>
</evidence>
<evidence type="ECO:0000313" key="3">
    <source>
        <dbReference type="Proteomes" id="UP000186940"/>
    </source>
</evidence>
<dbReference type="STRING" id="1838285.SCAL_001285"/>
<dbReference type="SUPFAM" id="SSF46955">
    <property type="entry name" value="Putative DNA-binding domain"/>
    <property type="match status" value="1"/>
</dbReference>
<dbReference type="Gene3D" id="1.10.1660.10">
    <property type="match status" value="1"/>
</dbReference>
<name>A0A1F2P7N3_9EURY</name>